<dbReference type="EMBL" id="CM026430">
    <property type="protein sequence ID" value="KAG0561102.1"/>
    <property type="molecule type" value="Genomic_DNA"/>
</dbReference>
<proteinExistence type="predicted"/>
<keyword evidence="3" id="KW-1185">Reference proteome</keyword>
<gene>
    <name evidence="2" type="ORF">KC19_9G037300</name>
</gene>
<evidence type="ECO:0000256" key="1">
    <source>
        <dbReference type="SAM" id="MobiDB-lite"/>
    </source>
</evidence>
<organism evidence="2 3">
    <name type="scientific">Ceratodon purpureus</name>
    <name type="common">Fire moss</name>
    <name type="synonym">Dicranum purpureum</name>
    <dbReference type="NCBI Taxonomy" id="3225"/>
    <lineage>
        <taxon>Eukaryota</taxon>
        <taxon>Viridiplantae</taxon>
        <taxon>Streptophyta</taxon>
        <taxon>Embryophyta</taxon>
        <taxon>Bryophyta</taxon>
        <taxon>Bryophytina</taxon>
        <taxon>Bryopsida</taxon>
        <taxon>Dicranidae</taxon>
        <taxon>Pseudoditrichales</taxon>
        <taxon>Ditrichaceae</taxon>
        <taxon>Ceratodon</taxon>
    </lineage>
</organism>
<protein>
    <submittedName>
        <fullName evidence="2">Uncharacterized protein</fullName>
    </submittedName>
</protein>
<sequence length="206" mass="22946">MSYFEPLSGLHEDGTQNDPKRQKRSNDLSKGREMNQASKLIQQLLSIEAAPLVLENCRQSNLGVTHIKVDVSAGRIPEAYVVPLVHAMIGVLRNRFSVLWDPAMDCLPALVDTVGATSWDVVIAYLQSSQEDCLSEPVLISRKREDAADDGLTIPQDVEGRLVSQLLEETESTDTTTLLTLVLRTLQKLPKFAEAKSRHSFHFLLH</sequence>
<dbReference type="PANTHER" id="PTHR17695:SF11">
    <property type="entry name" value="SMALL SUBUNIT PROCESSOME COMPONENT 20 HOMOLOG"/>
    <property type="match status" value="1"/>
</dbReference>
<name>A0A8T0GW05_CERPU</name>
<dbReference type="Proteomes" id="UP000822688">
    <property type="component" value="Chromosome 9"/>
</dbReference>
<comment type="caution">
    <text evidence="2">The sequence shown here is derived from an EMBL/GenBank/DDBJ whole genome shotgun (WGS) entry which is preliminary data.</text>
</comment>
<reference evidence="2" key="1">
    <citation type="submission" date="2020-06" db="EMBL/GenBank/DDBJ databases">
        <title>WGS assembly of Ceratodon purpureus strain R40.</title>
        <authorList>
            <person name="Carey S.B."/>
            <person name="Jenkins J."/>
            <person name="Shu S."/>
            <person name="Lovell J.T."/>
            <person name="Sreedasyam A."/>
            <person name="Maumus F."/>
            <person name="Tiley G.P."/>
            <person name="Fernandez-Pozo N."/>
            <person name="Barry K."/>
            <person name="Chen C."/>
            <person name="Wang M."/>
            <person name="Lipzen A."/>
            <person name="Daum C."/>
            <person name="Saski C.A."/>
            <person name="Payton A.C."/>
            <person name="Mcbreen J.C."/>
            <person name="Conrad R.E."/>
            <person name="Kollar L.M."/>
            <person name="Olsson S."/>
            <person name="Huttunen S."/>
            <person name="Landis J.B."/>
            <person name="Wickett N.J."/>
            <person name="Johnson M.G."/>
            <person name="Rensing S.A."/>
            <person name="Grimwood J."/>
            <person name="Schmutz J."/>
            <person name="Mcdaniel S.F."/>
        </authorList>
    </citation>
    <scope>NUCLEOTIDE SEQUENCE</scope>
    <source>
        <strain evidence="2">R40</strain>
    </source>
</reference>
<accession>A0A8T0GW05</accession>
<dbReference type="PANTHER" id="PTHR17695">
    <property type="entry name" value="SMALL SUBUNIT PROCESSOME COMPONENT 20 HOMOLOG"/>
    <property type="match status" value="1"/>
</dbReference>
<feature type="region of interest" description="Disordered" evidence="1">
    <location>
        <begin position="1"/>
        <end position="32"/>
    </location>
</feature>
<dbReference type="AlphaFoldDB" id="A0A8T0GW05"/>
<evidence type="ECO:0000313" key="3">
    <source>
        <dbReference type="Proteomes" id="UP000822688"/>
    </source>
</evidence>
<dbReference type="GO" id="GO:0030686">
    <property type="term" value="C:90S preribosome"/>
    <property type="evidence" value="ECO:0007669"/>
    <property type="project" value="TreeGrafter"/>
</dbReference>
<feature type="compositionally biased region" description="Basic and acidic residues" evidence="1">
    <location>
        <begin position="10"/>
        <end position="32"/>
    </location>
</feature>
<evidence type="ECO:0000313" key="2">
    <source>
        <dbReference type="EMBL" id="KAG0561102.1"/>
    </source>
</evidence>
<dbReference type="GO" id="GO:0032040">
    <property type="term" value="C:small-subunit processome"/>
    <property type="evidence" value="ECO:0007669"/>
    <property type="project" value="TreeGrafter"/>
</dbReference>
<dbReference type="InterPro" id="IPR052575">
    <property type="entry name" value="SSU_processome_comp_20"/>
</dbReference>